<reference evidence="1 2" key="1">
    <citation type="submission" date="2011-01" db="EMBL/GenBank/DDBJ databases">
        <title>Whole genome sequence of Caldisericum exile AZM16c01.</title>
        <authorList>
            <person name="Narita-Yamada S."/>
            <person name="Kawakoshi A."/>
            <person name="Nakamura S."/>
            <person name="Sasagawa M."/>
            <person name="Fukada J."/>
            <person name="Sekine M."/>
            <person name="Kato Y."/>
            <person name="Fukai R."/>
            <person name="Sasaki K."/>
            <person name="Hanamaki A."/>
            <person name="Narita H."/>
            <person name="Konno Y."/>
            <person name="Mori K."/>
            <person name="Yamazaki S."/>
            <person name="Suzuki K."/>
            <person name="Fujita N."/>
        </authorList>
    </citation>
    <scope>NUCLEOTIDE SEQUENCE [LARGE SCALE GENOMIC DNA]</scope>
    <source>
        <strain evidence="2">DSM 21853 / NBRC 104410 / AZM16c01</strain>
    </source>
</reference>
<organism evidence="1 2">
    <name type="scientific">Caldisericum exile (strain DSM 21853 / NBRC 104410 / AZM16c01)</name>
    <dbReference type="NCBI Taxonomy" id="511051"/>
    <lineage>
        <taxon>Bacteria</taxon>
        <taxon>Pseudomonadati</taxon>
        <taxon>Caldisericota/Cryosericota group</taxon>
        <taxon>Caldisericota</taxon>
        <taxon>Caldisericia</taxon>
        <taxon>Caldisericales</taxon>
        <taxon>Caldisericaceae</taxon>
        <taxon>Caldisericum</taxon>
    </lineage>
</organism>
<sequence length="39" mass="4533">MLPCFFAVIEANTRLSLKKEALMVVELNFIKEDFFSKIP</sequence>
<dbReference type="EMBL" id="AP012051">
    <property type="protein sequence ID" value="BAL80414.1"/>
    <property type="molecule type" value="Genomic_DNA"/>
</dbReference>
<proteinExistence type="predicted"/>
<name>A0A7U6GDK2_CALEA</name>
<evidence type="ECO:0000313" key="2">
    <source>
        <dbReference type="Proteomes" id="UP000004793"/>
    </source>
</evidence>
<protein>
    <submittedName>
        <fullName evidence="1">Uncharacterized protein</fullName>
    </submittedName>
</protein>
<accession>A0A7U6GDK2</accession>
<dbReference type="KEGG" id="cex:CSE_02880"/>
<evidence type="ECO:0000313" key="1">
    <source>
        <dbReference type="EMBL" id="BAL80414.1"/>
    </source>
</evidence>
<keyword evidence="2" id="KW-1185">Reference proteome</keyword>
<gene>
    <name evidence="1" type="ordered locus">CSE_02880</name>
</gene>
<dbReference type="AlphaFoldDB" id="A0A7U6GDK2"/>
<dbReference type="Proteomes" id="UP000004793">
    <property type="component" value="Chromosome"/>
</dbReference>